<evidence type="ECO:0000313" key="2">
    <source>
        <dbReference type="Proteomes" id="UP000762676"/>
    </source>
</evidence>
<protein>
    <submittedName>
        <fullName evidence="1">Myosin-VIIa-like protein 2</fullName>
    </submittedName>
</protein>
<evidence type="ECO:0000313" key="1">
    <source>
        <dbReference type="EMBL" id="GFR97171.1"/>
    </source>
</evidence>
<proteinExistence type="predicted"/>
<dbReference type="EMBL" id="BMAT01009027">
    <property type="protein sequence ID" value="GFR97171.1"/>
    <property type="molecule type" value="Genomic_DNA"/>
</dbReference>
<gene>
    <name evidence="1" type="ORF">ElyMa_004470900</name>
</gene>
<dbReference type="AlphaFoldDB" id="A0AAV4HJ63"/>
<keyword evidence="2" id="KW-1185">Reference proteome</keyword>
<comment type="caution">
    <text evidence="1">The sequence shown here is derived from an EMBL/GenBank/DDBJ whole genome shotgun (WGS) entry which is preliminary data.</text>
</comment>
<sequence length="112" mass="12463">MISSQQGGGGGGPSGEGGCIFFSVVHISSWYSILSRPSGESTMSKLFNKASIKRKDVEHLWSFSKDALKKPLLKKTINRDDIRKLACHCFTYILYTSILHARVNKRSLVEKS</sequence>
<accession>A0AAV4HJ63</accession>
<organism evidence="1 2">
    <name type="scientific">Elysia marginata</name>
    <dbReference type="NCBI Taxonomy" id="1093978"/>
    <lineage>
        <taxon>Eukaryota</taxon>
        <taxon>Metazoa</taxon>
        <taxon>Spiralia</taxon>
        <taxon>Lophotrochozoa</taxon>
        <taxon>Mollusca</taxon>
        <taxon>Gastropoda</taxon>
        <taxon>Heterobranchia</taxon>
        <taxon>Euthyneura</taxon>
        <taxon>Panpulmonata</taxon>
        <taxon>Sacoglossa</taxon>
        <taxon>Placobranchoidea</taxon>
        <taxon>Plakobranchidae</taxon>
        <taxon>Elysia</taxon>
    </lineage>
</organism>
<dbReference type="Proteomes" id="UP000762676">
    <property type="component" value="Unassembled WGS sequence"/>
</dbReference>
<reference evidence="1 2" key="1">
    <citation type="journal article" date="2021" name="Elife">
        <title>Chloroplast acquisition without the gene transfer in kleptoplastic sea slugs, Plakobranchus ocellatus.</title>
        <authorList>
            <person name="Maeda T."/>
            <person name="Takahashi S."/>
            <person name="Yoshida T."/>
            <person name="Shimamura S."/>
            <person name="Takaki Y."/>
            <person name="Nagai Y."/>
            <person name="Toyoda A."/>
            <person name="Suzuki Y."/>
            <person name="Arimoto A."/>
            <person name="Ishii H."/>
            <person name="Satoh N."/>
            <person name="Nishiyama T."/>
            <person name="Hasebe M."/>
            <person name="Maruyama T."/>
            <person name="Minagawa J."/>
            <person name="Obokata J."/>
            <person name="Shigenobu S."/>
        </authorList>
    </citation>
    <scope>NUCLEOTIDE SEQUENCE [LARGE SCALE GENOMIC DNA]</scope>
</reference>
<name>A0AAV4HJ63_9GAST</name>